<evidence type="ECO:0000313" key="9">
    <source>
        <dbReference type="EMBL" id="KAH6670866.1"/>
    </source>
</evidence>
<feature type="region of interest" description="Disordered" evidence="8">
    <location>
        <begin position="21"/>
        <end position="63"/>
    </location>
</feature>
<dbReference type="PANTHER" id="PTHR31845">
    <property type="entry name" value="FINGER DOMAIN PROTEIN, PUTATIVE-RELATED"/>
    <property type="match status" value="1"/>
</dbReference>
<keyword evidence="5" id="KW-0238">DNA-binding</keyword>
<dbReference type="AlphaFoldDB" id="A0A9P8V3R5"/>
<evidence type="ECO:0000256" key="2">
    <source>
        <dbReference type="ARBA" id="ARBA00022723"/>
    </source>
</evidence>
<dbReference type="GO" id="GO:0005634">
    <property type="term" value="C:nucleus"/>
    <property type="evidence" value="ECO:0007669"/>
    <property type="project" value="UniProtKB-SubCell"/>
</dbReference>
<accession>A0A9P8V3R5</accession>
<keyword evidence="4" id="KW-0805">Transcription regulation</keyword>
<evidence type="ECO:0000256" key="3">
    <source>
        <dbReference type="ARBA" id="ARBA00022833"/>
    </source>
</evidence>
<feature type="compositionally biased region" description="Basic and acidic residues" evidence="8">
    <location>
        <begin position="26"/>
        <end position="37"/>
    </location>
</feature>
<gene>
    <name evidence="9" type="ORF">F5X68DRAFT_247418</name>
</gene>
<dbReference type="GO" id="GO:0046872">
    <property type="term" value="F:metal ion binding"/>
    <property type="evidence" value="ECO:0007669"/>
    <property type="project" value="UniProtKB-KW"/>
</dbReference>
<comment type="caution">
    <text evidence="9">The sequence shown here is derived from an EMBL/GenBank/DDBJ whole genome shotgun (WGS) entry which is preliminary data.</text>
</comment>
<keyword evidence="7" id="KW-0539">Nucleus</keyword>
<comment type="subcellular location">
    <subcellularLocation>
        <location evidence="1">Nucleus</location>
    </subcellularLocation>
</comment>
<sequence length="551" mass="60799">MRLRETELCLKELTTLVKKLSSRVSQADRTREEKTVGHDSAATSNAPESDDGESPLEQMSKPADHVVSSAPIVVLREMGRRCTGTDTRARATGNVDILELGLLSQAEADALIEVFLYYKKHNVVIGELGETTTADELRKTSPFMHSVCCLHAIAYQSDMVGGIMHKKIFDQVRTSLGRVLLLSPLTLEDIQGVLLMTDNGPFKTNSHPDFIDSWMLTGYCIKQAMLSISFSEIVTRIKTGASTAEDQRAIRLWATICLQHLHWAASTGRPSTIPAAYLDSCNILLSFYDASMHDGMLLSEVLLYTNLLEKLETRHAPQSSPENLGFPAWKERWNHLLSLPTASMLKVGYYSASLVLAVRFLQELDEDLSSNTFMNDRDRPSSGSPISSRQQSTRDEETANLRAGACSNARVILQTFLQMPADVKNSVGSNRCLCLVYSAMVLAHYGEPESRVQDRISLDLIKRLNQWLNSDLSKAWVGPALVVTGEGSGSGPSPLSTATPANGAFPGPQEQDFEWGTFPNMEDFFSGGFLDFGFMDRTWETGGPTTMRRPG</sequence>
<evidence type="ECO:0000256" key="7">
    <source>
        <dbReference type="ARBA" id="ARBA00023242"/>
    </source>
</evidence>
<dbReference type="Proteomes" id="UP000770015">
    <property type="component" value="Unassembled WGS sequence"/>
</dbReference>
<dbReference type="CDD" id="cd12148">
    <property type="entry name" value="fungal_TF_MHR"/>
    <property type="match status" value="1"/>
</dbReference>
<dbReference type="EMBL" id="JAGSXJ010000029">
    <property type="protein sequence ID" value="KAH6670866.1"/>
    <property type="molecule type" value="Genomic_DNA"/>
</dbReference>
<keyword evidence="10" id="KW-1185">Reference proteome</keyword>
<evidence type="ECO:0000256" key="1">
    <source>
        <dbReference type="ARBA" id="ARBA00004123"/>
    </source>
</evidence>
<dbReference type="OrthoDB" id="2595934at2759"/>
<dbReference type="GO" id="GO:0000981">
    <property type="term" value="F:DNA-binding transcription factor activity, RNA polymerase II-specific"/>
    <property type="evidence" value="ECO:0007669"/>
    <property type="project" value="TreeGrafter"/>
</dbReference>
<dbReference type="InterPro" id="IPR051089">
    <property type="entry name" value="prtT"/>
</dbReference>
<evidence type="ECO:0000256" key="8">
    <source>
        <dbReference type="SAM" id="MobiDB-lite"/>
    </source>
</evidence>
<evidence type="ECO:0000256" key="4">
    <source>
        <dbReference type="ARBA" id="ARBA00023015"/>
    </source>
</evidence>
<name>A0A9P8V3R5_9PEZI</name>
<feature type="region of interest" description="Disordered" evidence="8">
    <location>
        <begin position="371"/>
        <end position="400"/>
    </location>
</feature>
<proteinExistence type="predicted"/>
<protein>
    <submittedName>
        <fullName evidence="9">Uncharacterized protein</fullName>
    </submittedName>
</protein>
<organism evidence="9 10">
    <name type="scientific">Plectosphaerella plurivora</name>
    <dbReference type="NCBI Taxonomy" id="936078"/>
    <lineage>
        <taxon>Eukaryota</taxon>
        <taxon>Fungi</taxon>
        <taxon>Dikarya</taxon>
        <taxon>Ascomycota</taxon>
        <taxon>Pezizomycotina</taxon>
        <taxon>Sordariomycetes</taxon>
        <taxon>Hypocreomycetidae</taxon>
        <taxon>Glomerellales</taxon>
        <taxon>Plectosphaerellaceae</taxon>
        <taxon>Plectosphaerella</taxon>
    </lineage>
</organism>
<dbReference type="GO" id="GO:0000976">
    <property type="term" value="F:transcription cis-regulatory region binding"/>
    <property type="evidence" value="ECO:0007669"/>
    <property type="project" value="TreeGrafter"/>
</dbReference>
<dbReference type="PANTHER" id="PTHR31845:SF34">
    <property type="entry name" value="TRANSCRIPTIONAL ACTIVATOR OF PROTEASES PRTT"/>
    <property type="match status" value="1"/>
</dbReference>
<keyword evidence="2" id="KW-0479">Metal-binding</keyword>
<reference evidence="9" key="1">
    <citation type="journal article" date="2021" name="Nat. Commun.">
        <title>Genetic determinants of endophytism in the Arabidopsis root mycobiome.</title>
        <authorList>
            <person name="Mesny F."/>
            <person name="Miyauchi S."/>
            <person name="Thiergart T."/>
            <person name="Pickel B."/>
            <person name="Atanasova L."/>
            <person name="Karlsson M."/>
            <person name="Huettel B."/>
            <person name="Barry K.W."/>
            <person name="Haridas S."/>
            <person name="Chen C."/>
            <person name="Bauer D."/>
            <person name="Andreopoulos W."/>
            <person name="Pangilinan J."/>
            <person name="LaButti K."/>
            <person name="Riley R."/>
            <person name="Lipzen A."/>
            <person name="Clum A."/>
            <person name="Drula E."/>
            <person name="Henrissat B."/>
            <person name="Kohler A."/>
            <person name="Grigoriev I.V."/>
            <person name="Martin F.M."/>
            <person name="Hacquard S."/>
        </authorList>
    </citation>
    <scope>NUCLEOTIDE SEQUENCE</scope>
    <source>
        <strain evidence="9">MPI-SDFR-AT-0117</strain>
    </source>
</reference>
<feature type="compositionally biased region" description="Low complexity" evidence="8">
    <location>
        <begin position="381"/>
        <end position="391"/>
    </location>
</feature>
<evidence type="ECO:0000256" key="6">
    <source>
        <dbReference type="ARBA" id="ARBA00023163"/>
    </source>
</evidence>
<keyword evidence="3" id="KW-0862">Zinc</keyword>
<keyword evidence="6" id="KW-0804">Transcription</keyword>
<evidence type="ECO:0000313" key="10">
    <source>
        <dbReference type="Proteomes" id="UP000770015"/>
    </source>
</evidence>
<evidence type="ECO:0000256" key="5">
    <source>
        <dbReference type="ARBA" id="ARBA00023125"/>
    </source>
</evidence>